<dbReference type="Proteomes" id="UP001500962">
    <property type="component" value="Unassembled WGS sequence"/>
</dbReference>
<reference evidence="4" key="3">
    <citation type="submission" date="2023-12" db="EMBL/GenBank/DDBJ databases">
        <authorList>
            <person name="Sun Q."/>
            <person name="Inoue M."/>
        </authorList>
    </citation>
    <scope>NUCLEOTIDE SEQUENCE</scope>
    <source>
        <strain evidence="4">JCM 12289</strain>
    </source>
</reference>
<accession>A0AAV3SFH8</accession>
<evidence type="ECO:0000313" key="6">
    <source>
        <dbReference type="Proteomes" id="UP000830542"/>
    </source>
</evidence>
<evidence type="ECO:0000313" key="5">
    <source>
        <dbReference type="EMBL" id="UOO94784.1"/>
    </source>
</evidence>
<dbReference type="PANTHER" id="PTHR43877">
    <property type="entry name" value="AMINOALKYLPHOSPHONATE N-ACETYLTRANSFERASE-RELATED-RELATED"/>
    <property type="match status" value="1"/>
</dbReference>
<evidence type="ECO:0000313" key="7">
    <source>
        <dbReference type="Proteomes" id="UP001500962"/>
    </source>
</evidence>
<dbReference type="KEGG" id="hdo:MUK72_12525"/>
<evidence type="ECO:0000256" key="2">
    <source>
        <dbReference type="ARBA" id="ARBA00023315"/>
    </source>
</evidence>
<dbReference type="AlphaFoldDB" id="A0AAV3SFH8"/>
<keyword evidence="6" id="KW-1185">Reference proteome</keyword>
<dbReference type="EMBL" id="CP095005">
    <property type="protein sequence ID" value="UOO94784.1"/>
    <property type="molecule type" value="Genomic_DNA"/>
</dbReference>
<dbReference type="GO" id="GO:0016747">
    <property type="term" value="F:acyltransferase activity, transferring groups other than amino-acyl groups"/>
    <property type="evidence" value="ECO:0007669"/>
    <property type="project" value="InterPro"/>
</dbReference>
<dbReference type="Pfam" id="PF13508">
    <property type="entry name" value="Acetyltransf_7"/>
    <property type="match status" value="1"/>
</dbReference>
<proteinExistence type="predicted"/>
<dbReference type="InterPro" id="IPR050832">
    <property type="entry name" value="Bact_Acetyltransf"/>
</dbReference>
<protein>
    <submittedName>
        <fullName evidence="5">GNAT family N-acetyltransferase</fullName>
    </submittedName>
</protein>
<dbReference type="RefSeq" id="WP_244701358.1">
    <property type="nucleotide sequence ID" value="NZ_BAAADN010000026.1"/>
</dbReference>
<feature type="domain" description="N-acetyltransferase" evidence="3">
    <location>
        <begin position="3"/>
        <end position="135"/>
    </location>
</feature>
<dbReference type="PROSITE" id="PS51186">
    <property type="entry name" value="GNAT"/>
    <property type="match status" value="1"/>
</dbReference>
<dbReference type="Gene3D" id="3.40.630.30">
    <property type="match status" value="1"/>
</dbReference>
<dbReference type="EMBL" id="BAAADN010000026">
    <property type="protein sequence ID" value="GAA0461892.1"/>
    <property type="molecule type" value="Genomic_DNA"/>
</dbReference>
<dbReference type="CDD" id="cd04301">
    <property type="entry name" value="NAT_SF"/>
    <property type="match status" value="1"/>
</dbReference>
<dbReference type="GeneID" id="71762687"/>
<dbReference type="InterPro" id="IPR016181">
    <property type="entry name" value="Acyl_CoA_acyltransferase"/>
</dbReference>
<organism evidence="4 7">
    <name type="scientific">Halococcus dombrowskii</name>
    <dbReference type="NCBI Taxonomy" id="179637"/>
    <lineage>
        <taxon>Archaea</taxon>
        <taxon>Methanobacteriati</taxon>
        <taxon>Methanobacteriota</taxon>
        <taxon>Stenosarchaea group</taxon>
        <taxon>Halobacteria</taxon>
        <taxon>Halobacteriales</taxon>
        <taxon>Halococcaceae</taxon>
        <taxon>Halococcus</taxon>
    </lineage>
</organism>
<evidence type="ECO:0000256" key="1">
    <source>
        <dbReference type="ARBA" id="ARBA00022679"/>
    </source>
</evidence>
<keyword evidence="1" id="KW-0808">Transferase</keyword>
<evidence type="ECO:0000313" key="4">
    <source>
        <dbReference type="EMBL" id="GAA0461892.1"/>
    </source>
</evidence>
<reference evidence="5" key="2">
    <citation type="submission" date="2022-04" db="EMBL/GenBank/DDBJ databases">
        <title>Sequencing and genomic assembly of Halococcus dombrowskii.</title>
        <authorList>
            <person name="Lim S.W."/>
            <person name="MacLea K.S."/>
        </authorList>
    </citation>
    <scope>NUCLEOTIDE SEQUENCE</scope>
    <source>
        <strain evidence="5">H4</strain>
    </source>
</reference>
<dbReference type="InterPro" id="IPR000182">
    <property type="entry name" value="GNAT_dom"/>
</dbReference>
<dbReference type="SUPFAM" id="SSF55729">
    <property type="entry name" value="Acyl-CoA N-acyltransferases (Nat)"/>
    <property type="match status" value="1"/>
</dbReference>
<sequence length="138" mass="15011">MSHRIRPATPADRPRLLAIQSASLASTWPELLETAITGPGRVLVSGHTAVGYALAVGSDPTHLAELAVAPGHRNAGRGSALLKAVLDDGDDCRLTARADDERARRFYERHGFRVDRFLPNHYEHGDGVAMVYQSDDRS</sequence>
<keyword evidence="2" id="KW-0012">Acyltransferase</keyword>
<reference evidence="4" key="1">
    <citation type="journal article" date="2014" name="Int. J. Syst. Evol. Microbiol.">
        <title>Complete genome sequence of Corynebacterium casei LMG S-19264T (=DSM 44701T), isolated from a smear-ripened cheese.</title>
        <authorList>
            <consortium name="US DOE Joint Genome Institute (JGI-PGF)"/>
            <person name="Walter F."/>
            <person name="Albersmeier A."/>
            <person name="Kalinowski J."/>
            <person name="Ruckert C."/>
        </authorList>
    </citation>
    <scope>NUCLEOTIDE SEQUENCE</scope>
    <source>
        <strain evidence="4">JCM 12289</strain>
    </source>
</reference>
<name>A0AAV3SFH8_HALDO</name>
<gene>
    <name evidence="4" type="ORF">GCM10008985_18080</name>
    <name evidence="5" type="ORF">MUK72_12525</name>
</gene>
<dbReference type="Proteomes" id="UP000830542">
    <property type="component" value="Chromosome"/>
</dbReference>
<evidence type="ECO:0000259" key="3">
    <source>
        <dbReference type="PROSITE" id="PS51186"/>
    </source>
</evidence>